<dbReference type="Proteomes" id="UP000509241">
    <property type="component" value="Chromosome"/>
</dbReference>
<protein>
    <recommendedName>
        <fullName evidence="2">histidine kinase</fullName>
        <ecNumber evidence="2">2.7.13.3</ecNumber>
    </recommendedName>
</protein>
<dbReference type="InterPro" id="IPR004358">
    <property type="entry name" value="Sig_transdc_His_kin-like_C"/>
</dbReference>
<dbReference type="InterPro" id="IPR005467">
    <property type="entry name" value="His_kinase_dom"/>
</dbReference>
<dbReference type="SMART" id="SM00065">
    <property type="entry name" value="GAF"/>
    <property type="match status" value="1"/>
</dbReference>
<dbReference type="InterPro" id="IPR003661">
    <property type="entry name" value="HisK_dim/P_dom"/>
</dbReference>
<dbReference type="EMBL" id="CP058601">
    <property type="protein sequence ID" value="QLG49708.1"/>
    <property type="molecule type" value="Genomic_DNA"/>
</dbReference>
<dbReference type="InterPro" id="IPR052162">
    <property type="entry name" value="Sensor_kinase/Photoreceptor"/>
</dbReference>
<dbReference type="SMART" id="SM00388">
    <property type="entry name" value="HisKA"/>
    <property type="match status" value="1"/>
</dbReference>
<dbReference type="InterPro" id="IPR036097">
    <property type="entry name" value="HisK_dim/P_sf"/>
</dbReference>
<evidence type="ECO:0000259" key="8">
    <source>
        <dbReference type="PROSITE" id="PS50112"/>
    </source>
</evidence>
<dbReference type="InterPro" id="IPR000700">
    <property type="entry name" value="PAS-assoc_C"/>
</dbReference>
<dbReference type="Pfam" id="PF00512">
    <property type="entry name" value="HisKA"/>
    <property type="match status" value="1"/>
</dbReference>
<dbReference type="InterPro" id="IPR035965">
    <property type="entry name" value="PAS-like_dom_sf"/>
</dbReference>
<evidence type="ECO:0000256" key="4">
    <source>
        <dbReference type="ARBA" id="ARBA00022679"/>
    </source>
</evidence>
<feature type="domain" description="PAC" evidence="9">
    <location>
        <begin position="623"/>
        <end position="674"/>
    </location>
</feature>
<dbReference type="PRINTS" id="PR00344">
    <property type="entry name" value="BCTRLSENSOR"/>
</dbReference>
<sequence length="1148" mass="129221">MGTSSHTDADLEGSIARQELITDLSRQAVTTGDLDQVFRDAIGAVAETVGTEYCAVVEQVPCQDDGVLRRGIGWETVTDGAMVSTSRGSQMGDTLRTEEPVVLGDLHHDDRLSGSALLTEHDVTSGISVALGPSDDPWGVLGAYTSDKREFTEHDTAFVQHVAAVVTAAIERTERERDLRRKERRYQAIFEDPNILIGLLEPDGTVVDINETAMEYVDADLEDVTGDPFWETPWWGDDGVQDDVREWVERAAAGEYVDFEADLTRPDGRRYVLSGYFRPVTDDGEVVSIIVSDRDVTERKERERALEESEQRYRALVEHFPNGAVALVDEDLRYRTVGGTPPDAVGATAEEVEGQPVREILPTELADGLVPCYEAAFEGDSSAFELEADGRVYQLQVVPVRDKDGDVFAALGMSQDITEHVETQHKLAESERRYRTLVENFPDGSVGLFDEDLRYTAVGGQLLNALDVDPADRIGRSIRELHPDDLLDEIEPYFDAALEGDANSFEIEYRGRYLHANALPIENTAGEVDAGMLVVQDDTERRRYERDLERYREYTDRILDAIDDMFYVIDAEGTIQRWNESVDEVTGFSDDEITSLPALNAIAEEDREAVEDAIAEAFDTGSAQVEAGLISRDGERVPYEFVASALEDPDGDSVLAGIGRDITERKERERALEESEAKFRMLAENLDEMVWISDPETREILHINPAYEAIWDRDRESVYDDPTTFLKAVHPDDRERVERSYAAVPDEGFDEEYRIVRPDGEVRWLDVRAGYVREEGRERVIGIAEDVTERKERERALEESERRYRTLAEDFPNGAVGLFDEDLCYTAVGGQLMQAQGVDPEDRIGHSIRELYPDDIIEEVEPYFHAALEGETNTFEAEYSGRHLYNQTLPVRDADDEVYAGMLVVQDVTERREYERKLEESNERLEQFAYAASHDLQEPLRMVTSYLSLIEGRYGDALDDDGEEFLEFAVDGAERMREMIDALLEYSRVETRGEPFETLDLNAVLEDVLADLQLQIEESGAEITTEDLPHVEGDPGQLRQVFQNLLSNAITYSGDEPPRVHVSAERRNGKWLISVADEGIGIDPDNQDRVFTVFDRLHNRDEYSGTGIGLALCKRIVERHDGEIWVDSEPGKGSTFSFTLPATTDSDR</sequence>
<dbReference type="Pfam" id="PF01590">
    <property type="entry name" value="GAF"/>
    <property type="match status" value="1"/>
</dbReference>
<evidence type="ECO:0000256" key="5">
    <source>
        <dbReference type="ARBA" id="ARBA00022777"/>
    </source>
</evidence>
<dbReference type="Pfam" id="PF08448">
    <property type="entry name" value="PAS_4"/>
    <property type="match status" value="5"/>
</dbReference>
<dbReference type="InterPro" id="IPR036890">
    <property type="entry name" value="HATPase_C_sf"/>
</dbReference>
<accession>A0A7D5GID3</accession>
<keyword evidence="4" id="KW-0808">Transferase</keyword>
<feature type="domain" description="PAS" evidence="8">
    <location>
        <begin position="675"/>
        <end position="748"/>
    </location>
</feature>
<dbReference type="NCBIfam" id="TIGR00229">
    <property type="entry name" value="sensory_box"/>
    <property type="match status" value="6"/>
</dbReference>
<keyword evidence="5" id="KW-0418">Kinase</keyword>
<dbReference type="Gene3D" id="3.30.565.10">
    <property type="entry name" value="Histidine kinase-like ATPase, C-terminal domain"/>
    <property type="match status" value="1"/>
</dbReference>
<dbReference type="Pfam" id="PF08447">
    <property type="entry name" value="PAS_3"/>
    <property type="match status" value="1"/>
</dbReference>
<proteinExistence type="predicted"/>
<dbReference type="Gene3D" id="3.30.450.20">
    <property type="entry name" value="PAS domain"/>
    <property type="match status" value="6"/>
</dbReference>
<dbReference type="SUPFAM" id="SSF55874">
    <property type="entry name" value="ATPase domain of HSP90 chaperone/DNA topoisomerase II/histidine kinase"/>
    <property type="match status" value="1"/>
</dbReference>
<dbReference type="InterPro" id="IPR013655">
    <property type="entry name" value="PAS_fold_3"/>
</dbReference>
<evidence type="ECO:0000256" key="3">
    <source>
        <dbReference type="ARBA" id="ARBA00022553"/>
    </source>
</evidence>
<dbReference type="InterPro" id="IPR003018">
    <property type="entry name" value="GAF"/>
</dbReference>
<dbReference type="CDD" id="cd00130">
    <property type="entry name" value="PAS"/>
    <property type="match status" value="3"/>
</dbReference>
<dbReference type="Gene3D" id="3.30.450.40">
    <property type="match status" value="1"/>
</dbReference>
<feature type="domain" description="Histidine kinase" evidence="7">
    <location>
        <begin position="931"/>
        <end position="1144"/>
    </location>
</feature>
<dbReference type="SMART" id="SM00091">
    <property type="entry name" value="PAS"/>
    <property type="match status" value="6"/>
</dbReference>
<evidence type="ECO:0000256" key="2">
    <source>
        <dbReference type="ARBA" id="ARBA00012438"/>
    </source>
</evidence>
<feature type="coiled-coil region" evidence="6">
    <location>
        <begin position="904"/>
        <end position="931"/>
    </location>
</feature>
<dbReference type="PROSITE" id="PS50112">
    <property type="entry name" value="PAS"/>
    <property type="match status" value="2"/>
</dbReference>
<dbReference type="CDD" id="cd00082">
    <property type="entry name" value="HisKA"/>
    <property type="match status" value="1"/>
</dbReference>
<reference evidence="10 11" key="1">
    <citation type="submission" date="2020-07" db="EMBL/GenBank/DDBJ databases">
        <authorList>
            <person name="Cui H."/>
        </authorList>
    </citation>
    <scope>NUCLEOTIDE SEQUENCE [LARGE SCALE GENOMIC DNA]</scope>
    <source>
        <strain evidence="10 11">YPL8</strain>
    </source>
</reference>
<evidence type="ECO:0000259" key="9">
    <source>
        <dbReference type="PROSITE" id="PS50113"/>
    </source>
</evidence>
<dbReference type="InterPro" id="IPR001610">
    <property type="entry name" value="PAC"/>
</dbReference>
<dbReference type="PANTHER" id="PTHR43304">
    <property type="entry name" value="PHYTOCHROME-LIKE PROTEIN CPH1"/>
    <property type="match status" value="1"/>
</dbReference>
<dbReference type="InterPro" id="IPR000014">
    <property type="entry name" value="PAS"/>
</dbReference>
<dbReference type="SMART" id="SM00387">
    <property type="entry name" value="HATPase_c"/>
    <property type="match status" value="1"/>
</dbReference>
<evidence type="ECO:0000259" key="7">
    <source>
        <dbReference type="PROSITE" id="PS50109"/>
    </source>
</evidence>
<dbReference type="SMART" id="SM00086">
    <property type="entry name" value="PAC"/>
    <property type="match status" value="6"/>
</dbReference>
<dbReference type="InterPro" id="IPR003594">
    <property type="entry name" value="HATPase_dom"/>
</dbReference>
<evidence type="ECO:0000313" key="11">
    <source>
        <dbReference type="Proteomes" id="UP000509241"/>
    </source>
</evidence>
<organism evidence="10 11">
    <name type="scientific">Natrinema halophilum</name>
    <dbReference type="NCBI Taxonomy" id="1699371"/>
    <lineage>
        <taxon>Archaea</taxon>
        <taxon>Methanobacteriati</taxon>
        <taxon>Methanobacteriota</taxon>
        <taxon>Stenosarchaea group</taxon>
        <taxon>Halobacteria</taxon>
        <taxon>Halobacteriales</taxon>
        <taxon>Natrialbaceae</taxon>
        <taxon>Natrinema</taxon>
    </lineage>
</organism>
<dbReference type="SUPFAM" id="SSF47384">
    <property type="entry name" value="Homodimeric domain of signal transducing histidine kinase"/>
    <property type="match status" value="1"/>
</dbReference>
<dbReference type="FunFam" id="3.30.565.10:FF:000006">
    <property type="entry name" value="Sensor histidine kinase WalK"/>
    <property type="match status" value="1"/>
</dbReference>
<dbReference type="OrthoDB" id="342253at2157"/>
<feature type="domain" description="PAS" evidence="8">
    <location>
        <begin position="551"/>
        <end position="621"/>
    </location>
</feature>
<dbReference type="InterPro" id="IPR013656">
    <property type="entry name" value="PAS_4"/>
</dbReference>
<feature type="domain" description="PAC" evidence="9">
    <location>
        <begin position="257"/>
        <end position="308"/>
    </location>
</feature>
<feature type="domain" description="PAC" evidence="9">
    <location>
        <begin position="749"/>
        <end position="799"/>
    </location>
</feature>
<feature type="domain" description="PAC" evidence="9">
    <location>
        <begin position="377"/>
        <end position="429"/>
    </location>
</feature>
<dbReference type="Pfam" id="PF02518">
    <property type="entry name" value="HATPase_c"/>
    <property type="match status" value="1"/>
</dbReference>
<dbReference type="SUPFAM" id="SSF55785">
    <property type="entry name" value="PYP-like sensor domain (PAS domain)"/>
    <property type="match status" value="6"/>
</dbReference>
<name>A0A7D5GID3_9EURY</name>
<keyword evidence="11" id="KW-1185">Reference proteome</keyword>
<feature type="domain" description="PAC" evidence="9">
    <location>
        <begin position="868"/>
        <end position="920"/>
    </location>
</feature>
<dbReference type="PROSITE" id="PS50109">
    <property type="entry name" value="HIS_KIN"/>
    <property type="match status" value="1"/>
</dbReference>
<dbReference type="SUPFAM" id="SSF55781">
    <property type="entry name" value="GAF domain-like"/>
    <property type="match status" value="1"/>
</dbReference>
<dbReference type="KEGG" id="haly:HYG82_12960"/>
<dbReference type="EC" id="2.7.13.3" evidence="2"/>
<dbReference type="Gene3D" id="1.10.287.130">
    <property type="match status" value="1"/>
</dbReference>
<comment type="catalytic activity">
    <reaction evidence="1">
        <text>ATP + protein L-histidine = ADP + protein N-phospho-L-histidine.</text>
        <dbReference type="EC" id="2.7.13.3"/>
    </reaction>
</comment>
<gene>
    <name evidence="10" type="ORF">HYG82_12960</name>
</gene>
<keyword evidence="3" id="KW-0597">Phosphoprotein</keyword>
<evidence type="ECO:0000256" key="1">
    <source>
        <dbReference type="ARBA" id="ARBA00000085"/>
    </source>
</evidence>
<dbReference type="PROSITE" id="PS50113">
    <property type="entry name" value="PAC"/>
    <property type="match status" value="5"/>
</dbReference>
<evidence type="ECO:0000256" key="6">
    <source>
        <dbReference type="SAM" id="Coils"/>
    </source>
</evidence>
<dbReference type="InterPro" id="IPR029016">
    <property type="entry name" value="GAF-like_dom_sf"/>
</dbReference>
<evidence type="ECO:0000313" key="10">
    <source>
        <dbReference type="EMBL" id="QLG49708.1"/>
    </source>
</evidence>
<dbReference type="RefSeq" id="WP_179261516.1">
    <property type="nucleotide sequence ID" value="NZ_CP058601.1"/>
</dbReference>
<dbReference type="AlphaFoldDB" id="A0A7D5GID3"/>
<keyword evidence="6" id="KW-0175">Coiled coil</keyword>
<dbReference type="GeneID" id="56034217"/>
<dbReference type="GO" id="GO:0000155">
    <property type="term" value="F:phosphorelay sensor kinase activity"/>
    <property type="evidence" value="ECO:0007669"/>
    <property type="project" value="InterPro"/>
</dbReference>
<dbReference type="PANTHER" id="PTHR43304:SF1">
    <property type="entry name" value="PAC DOMAIN-CONTAINING PROTEIN"/>
    <property type="match status" value="1"/>
</dbReference>